<comment type="similarity">
    <text evidence="1 5">Belongs to the eukaryotic ribosomal protein eL15 family.</text>
</comment>
<dbReference type="InterPro" id="IPR020926">
    <property type="entry name" value="Ribosomal_eL15_arc"/>
</dbReference>
<evidence type="ECO:0000256" key="2">
    <source>
        <dbReference type="ARBA" id="ARBA00022980"/>
    </source>
</evidence>
<dbReference type="GO" id="GO:0003735">
    <property type="term" value="F:structural constituent of ribosome"/>
    <property type="evidence" value="ECO:0007669"/>
    <property type="project" value="InterPro"/>
</dbReference>
<dbReference type="PANTHER" id="PTHR11847:SF4">
    <property type="entry name" value="LARGE RIBOSOMAL SUBUNIT PROTEIN EL15"/>
    <property type="match status" value="1"/>
</dbReference>
<evidence type="ECO:0000256" key="5">
    <source>
        <dbReference type="HAMAP-Rule" id="MF_00256"/>
    </source>
</evidence>
<reference evidence="7" key="1">
    <citation type="submission" date="2012-03" db="EMBL/GenBank/DDBJ databases">
        <title>Fervidicoccus fontis complete genome analysis confirms its distinct phylogenetic position and predicts its environmental function.</title>
        <authorList>
            <person name="Lebedinsky A.V."/>
            <person name="Mardanov A.V."/>
            <person name="Gumerov V.M."/>
            <person name="Beletsky A.V."/>
            <person name="Kublanov I.V."/>
            <person name="Perevalova A.A."/>
            <person name="Bonch-Osmolovskaya E.A."/>
            <person name="Ravin N.V."/>
            <person name="Skryabin K.G."/>
        </authorList>
    </citation>
    <scope>NUCLEOTIDE SEQUENCE [LARGE SCALE GENOMIC DNA]</scope>
    <source>
        <strain evidence="7">DSM 19380 / VKM B-2539 / Kam940</strain>
    </source>
</reference>
<dbReference type="PANTHER" id="PTHR11847">
    <property type="entry name" value="RIBOSOMAL PROTEIN L15"/>
    <property type="match status" value="1"/>
</dbReference>
<gene>
    <name evidence="5" type="primary">rpl15e</name>
    <name evidence="6" type="ordered locus">FFONT_1127</name>
</gene>
<organism evidence="6 7">
    <name type="scientific">Fervidicoccus fontis (strain DSM 19380 / JCM 18336 / VKM B-2539 / Kam940)</name>
    <dbReference type="NCBI Taxonomy" id="1163730"/>
    <lineage>
        <taxon>Archaea</taxon>
        <taxon>Thermoproteota</taxon>
        <taxon>Thermoprotei</taxon>
        <taxon>Fervidicoccales</taxon>
        <taxon>Fervidicoccaceae</taxon>
        <taxon>Fervidicoccus</taxon>
    </lineage>
</organism>
<dbReference type="PROSITE" id="PS01194">
    <property type="entry name" value="RIBOSOMAL_L15E"/>
    <property type="match status" value="1"/>
</dbReference>
<evidence type="ECO:0000256" key="3">
    <source>
        <dbReference type="ARBA" id="ARBA00023274"/>
    </source>
</evidence>
<dbReference type="FunCoup" id="I0A2A8">
    <property type="interactions" value="162"/>
</dbReference>
<dbReference type="STRING" id="1163730.FFONT_1127"/>
<dbReference type="HOGENOM" id="CLU_080796_1_0_2"/>
<dbReference type="GO" id="GO:0022625">
    <property type="term" value="C:cytosolic large ribosomal subunit"/>
    <property type="evidence" value="ECO:0007669"/>
    <property type="project" value="TreeGrafter"/>
</dbReference>
<dbReference type="InterPro" id="IPR024794">
    <property type="entry name" value="Rbsml_eL15_core_dom_sf"/>
</dbReference>
<proteinExistence type="inferred from homology"/>
<dbReference type="GO" id="GO:0002181">
    <property type="term" value="P:cytoplasmic translation"/>
    <property type="evidence" value="ECO:0007669"/>
    <property type="project" value="TreeGrafter"/>
</dbReference>
<accession>I0A2A8</accession>
<evidence type="ECO:0000256" key="1">
    <source>
        <dbReference type="ARBA" id="ARBA00006857"/>
    </source>
</evidence>
<keyword evidence="3 5" id="KW-0687">Ribonucleoprotein</keyword>
<dbReference type="Proteomes" id="UP000007391">
    <property type="component" value="Chromosome"/>
</dbReference>
<keyword evidence="2 5" id="KW-0689">Ribosomal protein</keyword>
<dbReference type="InterPro" id="IPR000439">
    <property type="entry name" value="Ribosomal_eL15"/>
</dbReference>
<protein>
    <recommendedName>
        <fullName evidence="4 5">Large ribosomal subunit protein eL15</fullName>
    </recommendedName>
</protein>
<dbReference type="KEGG" id="ffo:FFONT_1127"/>
<dbReference type="InterPro" id="IPR020925">
    <property type="entry name" value="Ribosomal_eL15_CS"/>
</dbReference>
<dbReference type="GO" id="GO:0003723">
    <property type="term" value="F:RNA binding"/>
    <property type="evidence" value="ECO:0007669"/>
    <property type="project" value="TreeGrafter"/>
</dbReference>
<dbReference type="Gene3D" id="3.40.1120.10">
    <property type="entry name" value="Ribosomal protein l15e"/>
    <property type="match status" value="1"/>
</dbReference>
<dbReference type="EMBL" id="CP003423">
    <property type="protein sequence ID" value="AFH43115.1"/>
    <property type="molecule type" value="Genomic_DNA"/>
</dbReference>
<name>I0A2A8_FERFK</name>
<dbReference type="SMART" id="SM01384">
    <property type="entry name" value="Ribosomal_L15e"/>
    <property type="match status" value="1"/>
</dbReference>
<evidence type="ECO:0000256" key="4">
    <source>
        <dbReference type="ARBA" id="ARBA00035214"/>
    </source>
</evidence>
<dbReference type="HAMAP" id="MF_00256">
    <property type="entry name" value="Ribosomal_eL15"/>
    <property type="match status" value="1"/>
</dbReference>
<dbReference type="AlphaFoldDB" id="I0A2A8"/>
<keyword evidence="7" id="KW-1185">Reference proteome</keyword>
<dbReference type="Pfam" id="PF00827">
    <property type="entry name" value="Ribosomal_L15e"/>
    <property type="match status" value="1"/>
</dbReference>
<dbReference type="FunFam" id="3.40.1120.10:FF:000002">
    <property type="entry name" value="50S ribosomal protein L15e"/>
    <property type="match status" value="1"/>
</dbReference>
<dbReference type="SUPFAM" id="SSF54189">
    <property type="entry name" value="Ribosomal proteins S24e, L23 and L15e"/>
    <property type="match status" value="1"/>
</dbReference>
<reference evidence="6 7" key="2">
    <citation type="journal article" date="2014" name="Extremophiles">
        <title>Analysis of the complete genome of Fervidococcus fontis confirms the distinct phylogenetic position of the order Fervidicoccales and suggests its environmental function.</title>
        <authorList>
            <person name="Lebedinsky A.V."/>
            <person name="Mardanov A.V."/>
            <person name="Kublanov I.V."/>
            <person name="Gumerov V.M."/>
            <person name="Beletsky A.V."/>
            <person name="Perevalova A.A."/>
            <person name="Bidzhieva S.Kh."/>
            <person name="Bonch-Osmolovskaya E.A."/>
            <person name="Skryabin K.G."/>
            <person name="Ravin N.V."/>
        </authorList>
    </citation>
    <scope>NUCLEOTIDE SEQUENCE [LARGE SCALE GENOMIC DNA]</scope>
    <source>
        <strain evidence="7">DSM 19380 / VKM B-2539 / Kam940</strain>
    </source>
</reference>
<dbReference type="eggNOG" id="arCOG04209">
    <property type="taxonomic scope" value="Archaea"/>
</dbReference>
<sequence length="235" mass="27573">MLFSGMVCIEMSKSMYYYMARVWKRPYSGDHLQLMRARMIRWRREPAVVRINKPTRLNKARMLGYKAKQGIIVVRVRIRKGGQRRQRPNKGRRPKRMGVYGYAPAKSIRLIAEERAARKYPNLEVLNSYYVGEDGVHEWYEVIMVDPHHPAILSDPELKWIAEPQNRGRVFRGLTSAGKKMRGLKASRGLRGTMNYKFKKKQKEREQKRRHEASRGARLIAPAEILEKVHKGDIK</sequence>
<evidence type="ECO:0000313" key="6">
    <source>
        <dbReference type="EMBL" id="AFH43115.1"/>
    </source>
</evidence>
<evidence type="ECO:0000313" key="7">
    <source>
        <dbReference type="Proteomes" id="UP000007391"/>
    </source>
</evidence>
<dbReference type="InterPro" id="IPR012678">
    <property type="entry name" value="Ribosomal_uL23/eL15/eS24_sf"/>
</dbReference>
<dbReference type="NCBIfam" id="NF003269">
    <property type="entry name" value="PRK04243.1"/>
    <property type="match status" value="1"/>
</dbReference>
<dbReference type="InParanoid" id="I0A2A8"/>